<evidence type="ECO:0000313" key="3">
    <source>
        <dbReference type="Proteomes" id="UP000823775"/>
    </source>
</evidence>
<reference evidence="2 3" key="1">
    <citation type="journal article" date="2021" name="BMC Genomics">
        <title>Datura genome reveals duplications of psychoactive alkaloid biosynthetic genes and high mutation rate following tissue culture.</title>
        <authorList>
            <person name="Rajewski A."/>
            <person name="Carter-House D."/>
            <person name="Stajich J."/>
            <person name="Litt A."/>
        </authorList>
    </citation>
    <scope>NUCLEOTIDE SEQUENCE [LARGE SCALE GENOMIC DNA]</scope>
    <source>
        <strain evidence="2">AR-01</strain>
    </source>
</reference>
<organism evidence="2 3">
    <name type="scientific">Datura stramonium</name>
    <name type="common">Jimsonweed</name>
    <name type="synonym">Common thornapple</name>
    <dbReference type="NCBI Taxonomy" id="4076"/>
    <lineage>
        <taxon>Eukaryota</taxon>
        <taxon>Viridiplantae</taxon>
        <taxon>Streptophyta</taxon>
        <taxon>Embryophyta</taxon>
        <taxon>Tracheophyta</taxon>
        <taxon>Spermatophyta</taxon>
        <taxon>Magnoliopsida</taxon>
        <taxon>eudicotyledons</taxon>
        <taxon>Gunneridae</taxon>
        <taxon>Pentapetalae</taxon>
        <taxon>asterids</taxon>
        <taxon>lamiids</taxon>
        <taxon>Solanales</taxon>
        <taxon>Solanaceae</taxon>
        <taxon>Solanoideae</taxon>
        <taxon>Datureae</taxon>
        <taxon>Datura</taxon>
    </lineage>
</organism>
<sequence length="81" mass="8615">RVTEELTARQPLDGLWHCLHGSNGRSDEHSENDGPTWPISSLDGEGDGPSDEPSIPLSLTPVVTSPFLYKGDGEIDGPSGM</sequence>
<feature type="non-terminal residue" evidence="2">
    <location>
        <position position="1"/>
    </location>
</feature>
<accession>A0ABS8WK10</accession>
<keyword evidence="3" id="KW-1185">Reference proteome</keyword>
<name>A0ABS8WK10_DATST</name>
<evidence type="ECO:0000256" key="1">
    <source>
        <dbReference type="SAM" id="MobiDB-lite"/>
    </source>
</evidence>
<evidence type="ECO:0000313" key="2">
    <source>
        <dbReference type="EMBL" id="MCE3051163.1"/>
    </source>
</evidence>
<proteinExistence type="predicted"/>
<dbReference type="Proteomes" id="UP000823775">
    <property type="component" value="Unassembled WGS sequence"/>
</dbReference>
<dbReference type="EMBL" id="JACEIK010008215">
    <property type="protein sequence ID" value="MCE3051163.1"/>
    <property type="molecule type" value="Genomic_DNA"/>
</dbReference>
<protein>
    <submittedName>
        <fullName evidence="2">Uncharacterized protein</fullName>
    </submittedName>
</protein>
<feature type="region of interest" description="Disordered" evidence="1">
    <location>
        <begin position="1"/>
        <end position="59"/>
    </location>
</feature>
<gene>
    <name evidence="2" type="ORF">HAX54_049018</name>
</gene>
<comment type="caution">
    <text evidence="2">The sequence shown here is derived from an EMBL/GenBank/DDBJ whole genome shotgun (WGS) entry which is preliminary data.</text>
</comment>